<keyword evidence="2" id="KW-1185">Reference proteome</keyword>
<organism evidence="1 2">
    <name type="scientific">Reticulomyxa filosa</name>
    <dbReference type="NCBI Taxonomy" id="46433"/>
    <lineage>
        <taxon>Eukaryota</taxon>
        <taxon>Sar</taxon>
        <taxon>Rhizaria</taxon>
        <taxon>Retaria</taxon>
        <taxon>Foraminifera</taxon>
        <taxon>Monothalamids</taxon>
        <taxon>Reticulomyxidae</taxon>
        <taxon>Reticulomyxa</taxon>
    </lineage>
</organism>
<accession>X6NIP0</accession>
<gene>
    <name evidence="1" type="ORF">RFI_11921</name>
</gene>
<reference evidence="1 2" key="1">
    <citation type="journal article" date="2013" name="Curr. Biol.">
        <title>The Genome of the Foraminiferan Reticulomyxa filosa.</title>
        <authorList>
            <person name="Glockner G."/>
            <person name="Hulsmann N."/>
            <person name="Schleicher M."/>
            <person name="Noegel A.A."/>
            <person name="Eichinger L."/>
            <person name="Gallinger C."/>
            <person name="Pawlowski J."/>
            <person name="Sierra R."/>
            <person name="Euteneuer U."/>
            <person name="Pillet L."/>
            <person name="Moustafa A."/>
            <person name="Platzer M."/>
            <person name="Groth M."/>
            <person name="Szafranski K."/>
            <person name="Schliwa M."/>
        </authorList>
    </citation>
    <scope>NUCLEOTIDE SEQUENCE [LARGE SCALE GENOMIC DNA]</scope>
</reference>
<evidence type="ECO:0000313" key="2">
    <source>
        <dbReference type="Proteomes" id="UP000023152"/>
    </source>
</evidence>
<name>X6NIP0_RETFI</name>
<comment type="caution">
    <text evidence="1">The sequence shown here is derived from an EMBL/GenBank/DDBJ whole genome shotgun (WGS) entry which is preliminary data.</text>
</comment>
<evidence type="ECO:0000313" key="1">
    <source>
        <dbReference type="EMBL" id="ETO25212.1"/>
    </source>
</evidence>
<sequence>MTIVKVIISSKMLFKFDWKSIKLTLRIPICKNFFLRNLQNTNIRTKLIELTTIVSRDQDSLDKAAESWNKCVVEAGETIISIRTIWKGNKSWWSGSLSLLRKRVQKSKNRFRKQRTLRNLILYKRVTSQLRTKLQLEKHQHGKRNTRNLFTQFKALNTNKICIIPALVNKETNSVAKSDLVKHILTKTSAEHYQHPKDVDEKHCEMIEDDIRFKVAISKPLELIDDFIGGSDINQSDITKEEAIDAMRHLSPYKTQGPDNVHD</sequence>
<proteinExistence type="predicted"/>
<dbReference type="AlphaFoldDB" id="X6NIP0"/>
<dbReference type="Proteomes" id="UP000023152">
    <property type="component" value="Unassembled WGS sequence"/>
</dbReference>
<dbReference type="EMBL" id="ASPP01008689">
    <property type="protein sequence ID" value="ETO25212.1"/>
    <property type="molecule type" value="Genomic_DNA"/>
</dbReference>
<protein>
    <submittedName>
        <fullName evidence="1">Uncharacterized protein</fullName>
    </submittedName>
</protein>